<accession>X1P437</accession>
<gene>
    <name evidence="1" type="ORF">S06H3_44137</name>
</gene>
<sequence length="142" mass="15501">MRGDDNILNLLVEKGAEVAREAQRGVILQPGSIGDCMLTLPLAEFMKDCLGLGGVDILGHTEYIGILPGRTCVDSIRSVDLVDLHRLFAETKGFDLADRDALINVFSDYAWIATFLGEPDSDFEQNLIFTANCSHSAEVITL</sequence>
<dbReference type="AlphaFoldDB" id="X1P437"/>
<name>X1P437_9ZZZZ</name>
<organism evidence="1">
    <name type="scientific">marine sediment metagenome</name>
    <dbReference type="NCBI Taxonomy" id="412755"/>
    <lineage>
        <taxon>unclassified sequences</taxon>
        <taxon>metagenomes</taxon>
        <taxon>ecological metagenomes</taxon>
    </lineage>
</organism>
<evidence type="ECO:0000313" key="1">
    <source>
        <dbReference type="EMBL" id="GAI37206.1"/>
    </source>
</evidence>
<protein>
    <submittedName>
        <fullName evidence="1">Uncharacterized protein</fullName>
    </submittedName>
</protein>
<comment type="caution">
    <text evidence="1">The sequence shown here is derived from an EMBL/GenBank/DDBJ whole genome shotgun (WGS) entry which is preliminary data.</text>
</comment>
<proteinExistence type="predicted"/>
<feature type="non-terminal residue" evidence="1">
    <location>
        <position position="142"/>
    </location>
</feature>
<reference evidence="1" key="1">
    <citation type="journal article" date="2014" name="Front. Microbiol.">
        <title>High frequency of phylogenetically diverse reductive dehalogenase-homologous genes in deep subseafloor sedimentary metagenomes.</title>
        <authorList>
            <person name="Kawai M."/>
            <person name="Futagami T."/>
            <person name="Toyoda A."/>
            <person name="Takaki Y."/>
            <person name="Nishi S."/>
            <person name="Hori S."/>
            <person name="Arai W."/>
            <person name="Tsubouchi T."/>
            <person name="Morono Y."/>
            <person name="Uchiyama I."/>
            <person name="Ito T."/>
            <person name="Fujiyama A."/>
            <person name="Inagaki F."/>
            <person name="Takami H."/>
        </authorList>
    </citation>
    <scope>NUCLEOTIDE SEQUENCE</scope>
    <source>
        <strain evidence="1">Expedition CK06-06</strain>
    </source>
</reference>
<dbReference type="EMBL" id="BARV01027434">
    <property type="protein sequence ID" value="GAI37206.1"/>
    <property type="molecule type" value="Genomic_DNA"/>
</dbReference>